<dbReference type="Proteomes" id="UP000007431">
    <property type="component" value="Unassembled WGS sequence"/>
</dbReference>
<protein>
    <recommendedName>
        <fullName evidence="3">F-box domain-containing protein</fullName>
    </recommendedName>
</protein>
<dbReference type="EMBL" id="GL377304">
    <property type="protein sequence ID" value="EFI99286.1"/>
    <property type="molecule type" value="Genomic_DNA"/>
</dbReference>
<evidence type="ECO:0008006" key="3">
    <source>
        <dbReference type="Google" id="ProtNLM"/>
    </source>
</evidence>
<dbReference type="HOGENOM" id="CLU_036419_0_0_1"/>
<evidence type="ECO:0000313" key="1">
    <source>
        <dbReference type="EMBL" id="EFI99286.1"/>
    </source>
</evidence>
<name>D8PYM4_SCHCM</name>
<dbReference type="OMA" id="TIYDRIC"/>
<feature type="non-terminal residue" evidence="1">
    <location>
        <position position="323"/>
    </location>
</feature>
<sequence length="323" mass="36158">MDTMPETCFDSLCSNLDLPDLVHLSRVNIRSLQKVKMYSQIAFQPHRMLRNFLRAACVEELLDIMCQTGTIISGRAALQFFTRDVLDDCELNLYTERHHAEKIFDFVSARGYAYSAREDQNENPVRAFHDASSAKRGAHQVSSTSATVLDTFNFVRPTLCGTGNAVIQVAVVRFCAIHTVLSFHTTALMNIITHRAAYSLYPRATFVHKVGVLLASTEEEVPTDIRSNDEWTMRASLTYLDLGKKAVGSEFATFWRYIGDSQTWTINFNERQVRRPNQLTTTSADIVSALTHPKAARYSLTLCSSTHGPSHGGTTMAFFGILA</sequence>
<gene>
    <name evidence="1" type="ORF">SCHCODRAFT_106431</name>
</gene>
<dbReference type="InParanoid" id="D8PYM4"/>
<keyword evidence="2" id="KW-1185">Reference proteome</keyword>
<accession>D8PYM4</accession>
<dbReference type="VEuPathDB" id="FungiDB:SCHCODRAFT_02493405"/>
<dbReference type="AlphaFoldDB" id="D8PYM4"/>
<reference evidence="1 2" key="1">
    <citation type="journal article" date="2010" name="Nat. Biotechnol.">
        <title>Genome sequence of the model mushroom Schizophyllum commune.</title>
        <authorList>
            <person name="Ohm R.A."/>
            <person name="de Jong J.F."/>
            <person name="Lugones L.G."/>
            <person name="Aerts A."/>
            <person name="Kothe E."/>
            <person name="Stajich J.E."/>
            <person name="de Vries R.P."/>
            <person name="Record E."/>
            <person name="Levasseur A."/>
            <person name="Baker S.E."/>
            <person name="Bartholomew K.A."/>
            <person name="Coutinho P.M."/>
            <person name="Erdmann S."/>
            <person name="Fowler T.J."/>
            <person name="Gathman A.C."/>
            <person name="Lombard V."/>
            <person name="Henrissat B."/>
            <person name="Knabe N."/>
            <person name="Kuees U."/>
            <person name="Lilly W.W."/>
            <person name="Lindquist E."/>
            <person name="Lucas S."/>
            <person name="Magnuson J.K."/>
            <person name="Piumi F."/>
            <person name="Raudaskoski M."/>
            <person name="Salamov A."/>
            <person name="Schmutz J."/>
            <person name="Schwarze F.W.M.R."/>
            <person name="vanKuyk P.A."/>
            <person name="Horton J.S."/>
            <person name="Grigoriev I.V."/>
            <person name="Woesten H.A.B."/>
        </authorList>
    </citation>
    <scope>NUCLEOTIDE SEQUENCE [LARGE SCALE GENOMIC DNA]</scope>
    <source>
        <strain evidence="2">H4-8 / FGSC 9210</strain>
    </source>
</reference>
<evidence type="ECO:0000313" key="2">
    <source>
        <dbReference type="Proteomes" id="UP000007431"/>
    </source>
</evidence>
<proteinExistence type="predicted"/>
<organism evidence="2">
    <name type="scientific">Schizophyllum commune (strain H4-8 / FGSC 9210)</name>
    <name type="common">Split gill fungus</name>
    <dbReference type="NCBI Taxonomy" id="578458"/>
    <lineage>
        <taxon>Eukaryota</taxon>
        <taxon>Fungi</taxon>
        <taxon>Dikarya</taxon>
        <taxon>Basidiomycota</taxon>
        <taxon>Agaricomycotina</taxon>
        <taxon>Agaricomycetes</taxon>
        <taxon>Agaricomycetidae</taxon>
        <taxon>Agaricales</taxon>
        <taxon>Schizophyllaceae</taxon>
        <taxon>Schizophyllum</taxon>
    </lineage>
</organism>